<protein>
    <submittedName>
        <fullName evidence="1">Uncharacterized protein</fullName>
    </submittedName>
</protein>
<accession>A0ACC0Y2W9</accession>
<evidence type="ECO:0000313" key="1">
    <source>
        <dbReference type="EMBL" id="KAJ0028455.1"/>
    </source>
</evidence>
<gene>
    <name evidence="1" type="ORF">Pint_36601</name>
</gene>
<dbReference type="Proteomes" id="UP001163603">
    <property type="component" value="Chromosome 9"/>
</dbReference>
<sequence length="90" mass="10360">MNVNTHVYPEFVATSRWMPMPYVDLVKLSWSSYADCPRQLHLVLHQFSGCNCPQLPQRLIYYNGKLPPSLHLFFVAFPSLTSFSISSKPI</sequence>
<dbReference type="EMBL" id="CM047744">
    <property type="protein sequence ID" value="KAJ0028455.1"/>
    <property type="molecule type" value="Genomic_DNA"/>
</dbReference>
<reference evidence="2" key="1">
    <citation type="journal article" date="2023" name="G3 (Bethesda)">
        <title>Genome assembly and association tests identify interacting loci associated with vigor, precocity, and sex in interspecific pistachio rootstocks.</title>
        <authorList>
            <person name="Palmer W."/>
            <person name="Jacygrad E."/>
            <person name="Sagayaradj S."/>
            <person name="Cavanaugh K."/>
            <person name="Han R."/>
            <person name="Bertier L."/>
            <person name="Beede B."/>
            <person name="Kafkas S."/>
            <person name="Golino D."/>
            <person name="Preece J."/>
            <person name="Michelmore R."/>
        </authorList>
    </citation>
    <scope>NUCLEOTIDE SEQUENCE [LARGE SCALE GENOMIC DNA]</scope>
</reference>
<proteinExistence type="predicted"/>
<comment type="caution">
    <text evidence="1">The sequence shown here is derived from an EMBL/GenBank/DDBJ whole genome shotgun (WGS) entry which is preliminary data.</text>
</comment>
<organism evidence="1 2">
    <name type="scientific">Pistacia integerrima</name>
    <dbReference type="NCBI Taxonomy" id="434235"/>
    <lineage>
        <taxon>Eukaryota</taxon>
        <taxon>Viridiplantae</taxon>
        <taxon>Streptophyta</taxon>
        <taxon>Embryophyta</taxon>
        <taxon>Tracheophyta</taxon>
        <taxon>Spermatophyta</taxon>
        <taxon>Magnoliopsida</taxon>
        <taxon>eudicotyledons</taxon>
        <taxon>Gunneridae</taxon>
        <taxon>Pentapetalae</taxon>
        <taxon>rosids</taxon>
        <taxon>malvids</taxon>
        <taxon>Sapindales</taxon>
        <taxon>Anacardiaceae</taxon>
        <taxon>Pistacia</taxon>
    </lineage>
</organism>
<evidence type="ECO:0000313" key="2">
    <source>
        <dbReference type="Proteomes" id="UP001163603"/>
    </source>
</evidence>
<keyword evidence="2" id="KW-1185">Reference proteome</keyword>
<name>A0ACC0Y2W9_9ROSI</name>